<reference evidence="3 4" key="1">
    <citation type="submission" date="2014-07" db="EMBL/GenBank/DDBJ databases">
        <title>Draft genome of Clostridium sulfidigenes 113A isolated from sediments associated with methane hydrate from Krishna Godavari basin.</title>
        <authorList>
            <person name="Honkalas V.S."/>
            <person name="Dabir A.P."/>
            <person name="Arora P."/>
            <person name="Dhakephalkar P.K."/>
        </authorList>
    </citation>
    <scope>NUCLEOTIDE SEQUENCE [LARGE SCALE GENOMIC DNA]</scope>
    <source>
        <strain evidence="3 4">113A</strain>
    </source>
</reference>
<dbReference type="Pfam" id="PF17774">
    <property type="entry name" value="YlmH_RBD"/>
    <property type="match status" value="1"/>
</dbReference>
<protein>
    <submittedName>
        <fullName evidence="3">RNA-binding protein</fullName>
    </submittedName>
</protein>
<dbReference type="PROSITE" id="PS50889">
    <property type="entry name" value="S4"/>
    <property type="match status" value="1"/>
</dbReference>
<evidence type="ECO:0000313" key="4">
    <source>
        <dbReference type="Proteomes" id="UP000028542"/>
    </source>
</evidence>
<dbReference type="EMBL" id="JPMD01000001">
    <property type="protein sequence ID" value="KEZ88861.1"/>
    <property type="molecule type" value="Genomic_DNA"/>
</dbReference>
<proteinExistence type="predicted"/>
<sequence>MEKKTFLDIFKDHDKNYISSIYEDIELCKNIEIPIYTKEFVTPDIYMNIKNSQSKLGVFVHGTGVFADCERKMLCFSTNTYETLDYDIHVVKIKNKSKFKDLKHKDYLGSIMALGVKRSLFGDLVVKGDACFVPMTRSVSQYVQDNLTTIGNCPCTIDRIDTSSEDIPKIEFEEKIIMVTSLRLDNVVPSICNMSRAKGTDLISNSSVLLNYLKCNRKDKLIEMKDTITIRGFGKYKINSIEGETSKGRIKLLIGKYI</sequence>
<evidence type="ECO:0000313" key="3">
    <source>
        <dbReference type="EMBL" id="KEZ88861.1"/>
    </source>
</evidence>
<keyword evidence="4" id="KW-1185">Reference proteome</keyword>
<dbReference type="Proteomes" id="UP000028542">
    <property type="component" value="Unassembled WGS sequence"/>
</dbReference>
<dbReference type="InterPro" id="IPR040591">
    <property type="entry name" value="RqcP2_RBD"/>
</dbReference>
<name>A0A084JIS7_9CLOT</name>
<dbReference type="AlphaFoldDB" id="A0A084JIS7"/>
<dbReference type="InterPro" id="IPR002942">
    <property type="entry name" value="S4_RNA-bd"/>
</dbReference>
<dbReference type="RefSeq" id="WP_035129308.1">
    <property type="nucleotide sequence ID" value="NZ_JPMD01000001.1"/>
</dbReference>
<dbReference type="Gene3D" id="3.30.70.330">
    <property type="match status" value="1"/>
</dbReference>
<dbReference type="STRING" id="318464.IO99_01480"/>
<dbReference type="SUPFAM" id="SSF55174">
    <property type="entry name" value="Alpha-L RNA-binding motif"/>
    <property type="match status" value="1"/>
</dbReference>
<comment type="caution">
    <text evidence="3">The sequence shown here is derived from an EMBL/GenBank/DDBJ whole genome shotgun (WGS) entry which is preliminary data.</text>
</comment>
<organism evidence="3 4">
    <name type="scientific">Clostridium sulfidigenes</name>
    <dbReference type="NCBI Taxonomy" id="318464"/>
    <lineage>
        <taxon>Bacteria</taxon>
        <taxon>Bacillati</taxon>
        <taxon>Bacillota</taxon>
        <taxon>Clostridia</taxon>
        <taxon>Eubacteriales</taxon>
        <taxon>Clostridiaceae</taxon>
        <taxon>Clostridium</taxon>
    </lineage>
</organism>
<dbReference type="eggNOG" id="COG2302">
    <property type="taxonomic scope" value="Bacteria"/>
</dbReference>
<dbReference type="GO" id="GO:0003723">
    <property type="term" value="F:RNA binding"/>
    <property type="evidence" value="ECO:0007669"/>
    <property type="project" value="UniProtKB-KW"/>
</dbReference>
<dbReference type="SMART" id="SM00363">
    <property type="entry name" value="S4"/>
    <property type="match status" value="1"/>
</dbReference>
<dbReference type="PANTHER" id="PTHR13633">
    <property type="entry name" value="MITOCHONDRIAL TRANSCRIPTION RESCUE FACTOR 1"/>
    <property type="match status" value="1"/>
</dbReference>
<evidence type="ECO:0000259" key="2">
    <source>
        <dbReference type="SMART" id="SM00363"/>
    </source>
</evidence>
<evidence type="ECO:0000256" key="1">
    <source>
        <dbReference type="PROSITE-ProRule" id="PRU00182"/>
    </source>
</evidence>
<dbReference type="InterPro" id="IPR012677">
    <property type="entry name" value="Nucleotide-bd_a/b_plait_sf"/>
</dbReference>
<accession>A0A084JIS7</accession>
<feature type="domain" description="RNA-binding S4" evidence="2">
    <location>
        <begin position="182"/>
        <end position="239"/>
    </location>
</feature>
<dbReference type="PANTHER" id="PTHR13633:SF3">
    <property type="entry name" value="MITOCHONDRIAL TRANSCRIPTION RESCUE FACTOR 1"/>
    <property type="match status" value="1"/>
</dbReference>
<keyword evidence="1" id="KW-0694">RNA-binding</keyword>
<gene>
    <name evidence="3" type="ORF">IO99_01480</name>
</gene>